<dbReference type="OrthoDB" id="1730907at2759"/>
<dbReference type="AlphaFoldDB" id="A0A371GNQ5"/>
<protein>
    <submittedName>
        <fullName evidence="1">Uncharacterized protein</fullName>
    </submittedName>
</protein>
<dbReference type="Proteomes" id="UP000257109">
    <property type="component" value="Unassembled WGS sequence"/>
</dbReference>
<gene>
    <name evidence="1" type="ORF">CR513_25711</name>
</gene>
<accession>A0A371GNQ5</accession>
<comment type="caution">
    <text evidence="1">The sequence shown here is derived from an EMBL/GenBank/DDBJ whole genome shotgun (WGS) entry which is preliminary data.</text>
</comment>
<evidence type="ECO:0000313" key="2">
    <source>
        <dbReference type="Proteomes" id="UP000257109"/>
    </source>
</evidence>
<dbReference type="PANTHER" id="PTHR48475:SF1">
    <property type="entry name" value="RNASE H TYPE-1 DOMAIN-CONTAINING PROTEIN"/>
    <property type="match status" value="1"/>
</dbReference>
<evidence type="ECO:0000313" key="1">
    <source>
        <dbReference type="EMBL" id="RDX92198.1"/>
    </source>
</evidence>
<dbReference type="EMBL" id="QJKJ01004929">
    <property type="protein sequence ID" value="RDX92198.1"/>
    <property type="molecule type" value="Genomic_DNA"/>
</dbReference>
<proteinExistence type="predicted"/>
<sequence length="111" mass="12310">MTLSEYDIVHVNQKAIKGSALAKHLAYHPIADYQPLLHKFPDEHIMVVAENESVSDEWTMWFDKASNLLGNGIGVVSASPKGQYFPFSTRLGILSLCHGNHDGFRTPSDKA</sequence>
<organism evidence="1 2">
    <name type="scientific">Mucuna pruriens</name>
    <name type="common">Velvet bean</name>
    <name type="synonym">Dolichos pruriens</name>
    <dbReference type="NCBI Taxonomy" id="157652"/>
    <lineage>
        <taxon>Eukaryota</taxon>
        <taxon>Viridiplantae</taxon>
        <taxon>Streptophyta</taxon>
        <taxon>Embryophyta</taxon>
        <taxon>Tracheophyta</taxon>
        <taxon>Spermatophyta</taxon>
        <taxon>Magnoliopsida</taxon>
        <taxon>eudicotyledons</taxon>
        <taxon>Gunneridae</taxon>
        <taxon>Pentapetalae</taxon>
        <taxon>rosids</taxon>
        <taxon>fabids</taxon>
        <taxon>Fabales</taxon>
        <taxon>Fabaceae</taxon>
        <taxon>Papilionoideae</taxon>
        <taxon>50 kb inversion clade</taxon>
        <taxon>NPAAA clade</taxon>
        <taxon>indigoferoid/millettioid clade</taxon>
        <taxon>Phaseoleae</taxon>
        <taxon>Mucuna</taxon>
    </lineage>
</organism>
<reference evidence="1" key="1">
    <citation type="submission" date="2018-05" db="EMBL/GenBank/DDBJ databases">
        <title>Draft genome of Mucuna pruriens seed.</title>
        <authorList>
            <person name="Nnadi N.E."/>
            <person name="Vos R."/>
            <person name="Hasami M.H."/>
            <person name="Devisetty U.K."/>
            <person name="Aguiy J.C."/>
        </authorList>
    </citation>
    <scope>NUCLEOTIDE SEQUENCE [LARGE SCALE GENOMIC DNA]</scope>
    <source>
        <strain evidence="1">JCA_2017</strain>
    </source>
</reference>
<name>A0A371GNQ5_MUCPR</name>
<keyword evidence="2" id="KW-1185">Reference proteome</keyword>
<feature type="non-terminal residue" evidence="1">
    <location>
        <position position="1"/>
    </location>
</feature>
<dbReference type="PANTHER" id="PTHR48475">
    <property type="entry name" value="RIBONUCLEASE H"/>
    <property type="match status" value="1"/>
</dbReference>